<dbReference type="Proteomes" id="UP000735302">
    <property type="component" value="Unassembled WGS sequence"/>
</dbReference>
<protein>
    <submittedName>
        <fullName evidence="1">Uncharacterized protein</fullName>
    </submittedName>
</protein>
<dbReference type="EMBL" id="BLXT01004326">
    <property type="protein sequence ID" value="GFO11716.1"/>
    <property type="molecule type" value="Genomic_DNA"/>
</dbReference>
<keyword evidence="2" id="KW-1185">Reference proteome</keyword>
<evidence type="ECO:0000313" key="2">
    <source>
        <dbReference type="Proteomes" id="UP000735302"/>
    </source>
</evidence>
<organism evidence="1 2">
    <name type="scientific">Plakobranchus ocellatus</name>
    <dbReference type="NCBI Taxonomy" id="259542"/>
    <lineage>
        <taxon>Eukaryota</taxon>
        <taxon>Metazoa</taxon>
        <taxon>Spiralia</taxon>
        <taxon>Lophotrochozoa</taxon>
        <taxon>Mollusca</taxon>
        <taxon>Gastropoda</taxon>
        <taxon>Heterobranchia</taxon>
        <taxon>Euthyneura</taxon>
        <taxon>Panpulmonata</taxon>
        <taxon>Sacoglossa</taxon>
        <taxon>Placobranchoidea</taxon>
        <taxon>Plakobranchidae</taxon>
        <taxon>Plakobranchus</taxon>
    </lineage>
</organism>
<dbReference type="AlphaFoldDB" id="A0AAV4AYW4"/>
<sequence>MYGIDSFCSGVDEAFRREIFYPPIHSTYESILLIFHMIIESELAAMILILLAFAGLLPVVHGQGPFANAATCASTNRSCVNGEATCVGERCVCQSPFQWGHGDFRCYKKDWVGCELKNDPTLIGFNKELANFPYPCRYLVADSFTEIKSPTNDTKYGYCLTQVFAFNLKDKGKFYVAGFDVGLSIAYNSLGPVFDYSFRQTAVANNNVNTAQSLGYMDQSRPFVPGSSDNIMQYMDNLHDVYVYNEYDSANNRYHFRIDGCGVDISFVPYDTGLRRAQKQVPGLSVRIANRNSELD</sequence>
<proteinExistence type="predicted"/>
<comment type="caution">
    <text evidence="1">The sequence shown here is derived from an EMBL/GenBank/DDBJ whole genome shotgun (WGS) entry which is preliminary data.</text>
</comment>
<reference evidence="1 2" key="1">
    <citation type="journal article" date="2021" name="Elife">
        <title>Chloroplast acquisition without the gene transfer in kleptoplastic sea slugs, Plakobranchus ocellatus.</title>
        <authorList>
            <person name="Maeda T."/>
            <person name="Takahashi S."/>
            <person name="Yoshida T."/>
            <person name="Shimamura S."/>
            <person name="Takaki Y."/>
            <person name="Nagai Y."/>
            <person name="Toyoda A."/>
            <person name="Suzuki Y."/>
            <person name="Arimoto A."/>
            <person name="Ishii H."/>
            <person name="Satoh N."/>
            <person name="Nishiyama T."/>
            <person name="Hasebe M."/>
            <person name="Maruyama T."/>
            <person name="Minagawa J."/>
            <person name="Obokata J."/>
            <person name="Shigenobu S."/>
        </authorList>
    </citation>
    <scope>NUCLEOTIDE SEQUENCE [LARGE SCALE GENOMIC DNA]</scope>
</reference>
<evidence type="ECO:0000313" key="1">
    <source>
        <dbReference type="EMBL" id="GFO11716.1"/>
    </source>
</evidence>
<accession>A0AAV4AYW4</accession>
<gene>
    <name evidence="1" type="ORF">PoB_003822100</name>
</gene>
<name>A0AAV4AYW4_9GAST</name>